<dbReference type="OrthoDB" id="8017485at2759"/>
<sequence>MNSEKYHVPELTANNFVDWLVKMKSTLEAKEIYQLVIGKEPSKSGPQEWW</sequence>
<comment type="caution">
    <text evidence="1">The sequence shown here is derived from an EMBL/GenBank/DDBJ whole genome shotgun (WGS) entry which is preliminary data.</text>
</comment>
<dbReference type="Proteomes" id="UP000037035">
    <property type="component" value="Unassembled WGS sequence"/>
</dbReference>
<name>A0A0L6VJN6_9BASI</name>
<dbReference type="AlphaFoldDB" id="A0A0L6VJN6"/>
<dbReference type="EMBL" id="LAVV01005270">
    <property type="protein sequence ID" value="KNZ60968.1"/>
    <property type="molecule type" value="Genomic_DNA"/>
</dbReference>
<evidence type="ECO:0000313" key="2">
    <source>
        <dbReference type="Proteomes" id="UP000037035"/>
    </source>
</evidence>
<evidence type="ECO:0000313" key="1">
    <source>
        <dbReference type="EMBL" id="KNZ60968.1"/>
    </source>
</evidence>
<protein>
    <submittedName>
        <fullName evidence="1">Uncharacterized protein</fullName>
    </submittedName>
</protein>
<organism evidence="1 2">
    <name type="scientific">Puccinia sorghi</name>
    <dbReference type="NCBI Taxonomy" id="27349"/>
    <lineage>
        <taxon>Eukaryota</taxon>
        <taxon>Fungi</taxon>
        <taxon>Dikarya</taxon>
        <taxon>Basidiomycota</taxon>
        <taxon>Pucciniomycotina</taxon>
        <taxon>Pucciniomycetes</taxon>
        <taxon>Pucciniales</taxon>
        <taxon>Pucciniaceae</taxon>
        <taxon>Puccinia</taxon>
    </lineage>
</organism>
<gene>
    <name evidence="1" type="ORF">VP01_14745g1</name>
</gene>
<dbReference type="VEuPathDB" id="FungiDB:VP01_14745g1"/>
<accession>A0A0L6VJN6</accession>
<proteinExistence type="predicted"/>
<keyword evidence="2" id="KW-1185">Reference proteome</keyword>
<reference evidence="1 2" key="1">
    <citation type="submission" date="2015-08" db="EMBL/GenBank/DDBJ databases">
        <title>Next Generation Sequencing and Analysis of the Genome of Puccinia sorghi L Schw, the Causal Agent of Maize Common Rust.</title>
        <authorList>
            <person name="Rochi L."/>
            <person name="Burguener G."/>
            <person name="Darino M."/>
            <person name="Turjanski A."/>
            <person name="Kreff E."/>
            <person name="Dieguez M.J."/>
            <person name="Sacco F."/>
        </authorList>
    </citation>
    <scope>NUCLEOTIDE SEQUENCE [LARGE SCALE GENOMIC DNA]</scope>
    <source>
        <strain evidence="1 2">RO10H11247</strain>
    </source>
</reference>